<dbReference type="PROSITE" id="PS50928">
    <property type="entry name" value="ABC_TM1"/>
    <property type="match status" value="1"/>
</dbReference>
<evidence type="ECO:0000256" key="2">
    <source>
        <dbReference type="ARBA" id="ARBA00022448"/>
    </source>
</evidence>
<keyword evidence="3" id="KW-1003">Cell membrane</keyword>
<dbReference type="Pfam" id="PF00528">
    <property type="entry name" value="BPD_transp_1"/>
    <property type="match status" value="1"/>
</dbReference>
<comment type="subcellular location">
    <subcellularLocation>
        <location evidence="1 7">Cell membrane</location>
        <topology evidence="1 7">Multi-pass membrane protein</topology>
    </subcellularLocation>
</comment>
<protein>
    <submittedName>
        <fullName evidence="9">Lactose transport system permease protein LacF</fullName>
    </submittedName>
</protein>
<gene>
    <name evidence="9" type="primary">lacF2</name>
    <name evidence="9" type="ORF">CCHOA_01800</name>
</gene>
<keyword evidence="4 7" id="KW-0812">Transmembrane</keyword>
<dbReference type="GO" id="GO:0055085">
    <property type="term" value="P:transmembrane transport"/>
    <property type="evidence" value="ECO:0007669"/>
    <property type="project" value="InterPro"/>
</dbReference>
<dbReference type="Proteomes" id="UP000269019">
    <property type="component" value="Chromosome"/>
</dbReference>
<evidence type="ECO:0000313" key="10">
    <source>
        <dbReference type="Proteomes" id="UP000269019"/>
    </source>
</evidence>
<sequence>MRSNLKYYFPVFVLPTLLAFAIAFLVPFFVGLFLSFCDFTTITDAEWVGVQNYVDALTDTRSGFVDSFIFTAMVVVVSIVTVNIIAFSIAWVLTLKLKGTNFFRTVFFMPNLIGGIVLGYTWQVIINAILAKYATTIIADWKYGYIGMIILINWQLIGYMMIIYIAGLQNVPPELIEAAELDGAGRWTVLRHVTIPMVMPSITICLFLTLANTFKLYDQNLALTNGAPQNKTEMVALNIVNTMFFRIGEEGVGQAKAVIFVVIVVAIAMFQIRATRGREVEA</sequence>
<keyword evidence="2 7" id="KW-0813">Transport</keyword>
<dbReference type="AlphaFoldDB" id="A0A3G6J445"/>
<accession>A0A3G6J445</accession>
<feature type="transmembrane region" description="Helical" evidence="7">
    <location>
        <begin position="143"/>
        <end position="168"/>
    </location>
</feature>
<evidence type="ECO:0000256" key="5">
    <source>
        <dbReference type="ARBA" id="ARBA00022989"/>
    </source>
</evidence>
<evidence type="ECO:0000256" key="6">
    <source>
        <dbReference type="ARBA" id="ARBA00023136"/>
    </source>
</evidence>
<dbReference type="EMBL" id="CP033896">
    <property type="protein sequence ID" value="AZA12787.1"/>
    <property type="molecule type" value="Genomic_DNA"/>
</dbReference>
<feature type="transmembrane region" description="Helical" evidence="7">
    <location>
        <begin position="189"/>
        <end position="211"/>
    </location>
</feature>
<dbReference type="OrthoDB" id="3810889at2"/>
<name>A0A3G6J445_9CORY</name>
<dbReference type="InterPro" id="IPR051393">
    <property type="entry name" value="ABC_transporter_permease"/>
</dbReference>
<proteinExistence type="inferred from homology"/>
<dbReference type="GO" id="GO:0005886">
    <property type="term" value="C:plasma membrane"/>
    <property type="evidence" value="ECO:0007669"/>
    <property type="project" value="UniProtKB-SubCell"/>
</dbReference>
<evidence type="ECO:0000256" key="1">
    <source>
        <dbReference type="ARBA" id="ARBA00004651"/>
    </source>
</evidence>
<dbReference type="KEGG" id="ccho:CCHOA_01800"/>
<evidence type="ECO:0000313" key="9">
    <source>
        <dbReference type="EMBL" id="AZA12787.1"/>
    </source>
</evidence>
<evidence type="ECO:0000256" key="7">
    <source>
        <dbReference type="RuleBase" id="RU363032"/>
    </source>
</evidence>
<feature type="transmembrane region" description="Helical" evidence="7">
    <location>
        <begin position="68"/>
        <end position="94"/>
    </location>
</feature>
<feature type="transmembrane region" description="Helical" evidence="7">
    <location>
        <begin position="7"/>
        <end position="30"/>
    </location>
</feature>
<reference evidence="9 10" key="1">
    <citation type="submission" date="2018-11" db="EMBL/GenBank/DDBJ databases">
        <authorList>
            <person name="Kleinhagauer T."/>
            <person name="Glaeser S.P."/>
            <person name="Spergser J."/>
            <person name="Ruckert C."/>
            <person name="Kaempfer P."/>
            <person name="Busse H.-J."/>
        </authorList>
    </citation>
    <scope>NUCLEOTIDE SEQUENCE [LARGE SCALE GENOMIC DNA]</scope>
    <source>
        <strain evidence="9 10">200CH</strain>
    </source>
</reference>
<feature type="transmembrane region" description="Helical" evidence="7">
    <location>
        <begin position="106"/>
        <end position="131"/>
    </location>
</feature>
<dbReference type="InterPro" id="IPR000515">
    <property type="entry name" value="MetI-like"/>
</dbReference>
<dbReference type="InterPro" id="IPR035906">
    <property type="entry name" value="MetI-like_sf"/>
</dbReference>
<feature type="transmembrane region" description="Helical" evidence="7">
    <location>
        <begin position="253"/>
        <end position="272"/>
    </location>
</feature>
<keyword evidence="6 7" id="KW-0472">Membrane</keyword>
<dbReference type="PANTHER" id="PTHR30193:SF37">
    <property type="entry name" value="INNER MEMBRANE ABC TRANSPORTER PERMEASE PROTEIN YCJO"/>
    <property type="match status" value="1"/>
</dbReference>
<comment type="similarity">
    <text evidence="7">Belongs to the binding-protein-dependent transport system permease family.</text>
</comment>
<organism evidence="9 10">
    <name type="scientific">Corynebacterium choanae</name>
    <dbReference type="NCBI Taxonomy" id="1862358"/>
    <lineage>
        <taxon>Bacteria</taxon>
        <taxon>Bacillati</taxon>
        <taxon>Actinomycetota</taxon>
        <taxon>Actinomycetes</taxon>
        <taxon>Mycobacteriales</taxon>
        <taxon>Corynebacteriaceae</taxon>
        <taxon>Corynebacterium</taxon>
    </lineage>
</organism>
<dbReference type="Gene3D" id="1.10.3720.10">
    <property type="entry name" value="MetI-like"/>
    <property type="match status" value="1"/>
</dbReference>
<dbReference type="SUPFAM" id="SSF161098">
    <property type="entry name" value="MetI-like"/>
    <property type="match status" value="1"/>
</dbReference>
<dbReference type="CDD" id="cd06261">
    <property type="entry name" value="TM_PBP2"/>
    <property type="match status" value="1"/>
</dbReference>
<keyword evidence="10" id="KW-1185">Reference proteome</keyword>
<evidence type="ECO:0000256" key="3">
    <source>
        <dbReference type="ARBA" id="ARBA00022475"/>
    </source>
</evidence>
<dbReference type="PANTHER" id="PTHR30193">
    <property type="entry name" value="ABC TRANSPORTER PERMEASE PROTEIN"/>
    <property type="match status" value="1"/>
</dbReference>
<keyword evidence="5 7" id="KW-1133">Transmembrane helix</keyword>
<evidence type="ECO:0000256" key="4">
    <source>
        <dbReference type="ARBA" id="ARBA00022692"/>
    </source>
</evidence>
<dbReference type="RefSeq" id="WP_123926089.1">
    <property type="nucleotide sequence ID" value="NZ_CP033896.1"/>
</dbReference>
<feature type="domain" description="ABC transmembrane type-1" evidence="8">
    <location>
        <begin position="68"/>
        <end position="271"/>
    </location>
</feature>
<evidence type="ECO:0000259" key="8">
    <source>
        <dbReference type="PROSITE" id="PS50928"/>
    </source>
</evidence>